<name>A0A5B7DCU3_PORTR</name>
<reference evidence="2 3" key="1">
    <citation type="submission" date="2019-05" db="EMBL/GenBank/DDBJ databases">
        <title>Another draft genome of Portunus trituberculatus and its Hox gene families provides insights of decapod evolution.</title>
        <authorList>
            <person name="Jeong J.-H."/>
            <person name="Song I."/>
            <person name="Kim S."/>
            <person name="Choi T."/>
            <person name="Kim D."/>
            <person name="Ryu S."/>
            <person name="Kim W."/>
        </authorList>
    </citation>
    <scope>NUCLEOTIDE SEQUENCE [LARGE SCALE GENOMIC DNA]</scope>
    <source>
        <tissue evidence="2">Muscle</tissue>
    </source>
</reference>
<dbReference type="Proteomes" id="UP000324222">
    <property type="component" value="Unassembled WGS sequence"/>
</dbReference>
<sequence length="160" mass="18148">MSSDVTDQEEYSSGKCRDARRSLWAKGDTFWGYLLSQSPPARKSLPQVRKPNLHSDHGQDSNPCACRPLGPQSTHGSSEPRRPQKESMVRNTVDKKKNIVIFGLNEEEEPIKSKKEKGQKKVAEDVVKTVQGEGENWESEIEKVHRLGKYRGRKTTESQI</sequence>
<proteinExistence type="predicted"/>
<evidence type="ECO:0000256" key="1">
    <source>
        <dbReference type="SAM" id="MobiDB-lite"/>
    </source>
</evidence>
<comment type="caution">
    <text evidence="2">The sequence shown here is derived from an EMBL/GenBank/DDBJ whole genome shotgun (WGS) entry which is preliminary data.</text>
</comment>
<gene>
    <name evidence="2" type="ORF">E2C01_012016</name>
</gene>
<keyword evidence="3" id="KW-1185">Reference proteome</keyword>
<dbReference type="AlphaFoldDB" id="A0A5B7DCU3"/>
<dbReference type="EMBL" id="VSRR010000740">
    <property type="protein sequence ID" value="MPC19108.1"/>
    <property type="molecule type" value="Genomic_DNA"/>
</dbReference>
<feature type="region of interest" description="Disordered" evidence="1">
    <location>
        <begin position="35"/>
        <end position="94"/>
    </location>
</feature>
<organism evidence="2 3">
    <name type="scientific">Portunus trituberculatus</name>
    <name type="common">Swimming crab</name>
    <name type="synonym">Neptunus trituberculatus</name>
    <dbReference type="NCBI Taxonomy" id="210409"/>
    <lineage>
        <taxon>Eukaryota</taxon>
        <taxon>Metazoa</taxon>
        <taxon>Ecdysozoa</taxon>
        <taxon>Arthropoda</taxon>
        <taxon>Crustacea</taxon>
        <taxon>Multicrustacea</taxon>
        <taxon>Malacostraca</taxon>
        <taxon>Eumalacostraca</taxon>
        <taxon>Eucarida</taxon>
        <taxon>Decapoda</taxon>
        <taxon>Pleocyemata</taxon>
        <taxon>Brachyura</taxon>
        <taxon>Eubrachyura</taxon>
        <taxon>Portunoidea</taxon>
        <taxon>Portunidae</taxon>
        <taxon>Portuninae</taxon>
        <taxon>Portunus</taxon>
    </lineage>
</organism>
<evidence type="ECO:0000313" key="3">
    <source>
        <dbReference type="Proteomes" id="UP000324222"/>
    </source>
</evidence>
<protein>
    <submittedName>
        <fullName evidence="2">Uncharacterized protein</fullName>
    </submittedName>
</protein>
<evidence type="ECO:0000313" key="2">
    <source>
        <dbReference type="EMBL" id="MPC19108.1"/>
    </source>
</evidence>
<accession>A0A5B7DCU3</accession>
<feature type="compositionally biased region" description="Basic and acidic residues" evidence="1">
    <location>
        <begin position="78"/>
        <end position="94"/>
    </location>
</feature>